<sequence length="107" mass="11808">MVSVDTTSACAPFGATWRKFLARPTETSPALQPIPERCTLRMSGRIPYLWMIMSVNDGMGANRLQFTTRMSMAAGLMPVLARRSSMAEKMTSSTSAREASMFRYGGM</sequence>
<reference evidence="1" key="1">
    <citation type="journal article" date="2019" name="BMC Genomics">
        <title>A new reference genome for Sorghum bicolor reveals high levels of sequence similarity between sweet and grain genotypes: implications for the genetics of sugar metabolism.</title>
        <authorList>
            <person name="Cooper E.A."/>
            <person name="Brenton Z.W."/>
            <person name="Flinn B.S."/>
            <person name="Jenkins J."/>
            <person name="Shu S."/>
            <person name="Flowers D."/>
            <person name="Luo F."/>
            <person name="Wang Y."/>
            <person name="Xia P."/>
            <person name="Barry K."/>
            <person name="Daum C."/>
            <person name="Lipzen A."/>
            <person name="Yoshinaga Y."/>
            <person name="Schmutz J."/>
            <person name="Saski C."/>
            <person name="Vermerris W."/>
            <person name="Kresovich S."/>
        </authorList>
    </citation>
    <scope>NUCLEOTIDE SEQUENCE</scope>
</reference>
<gene>
    <name evidence="1" type="ORF">BDA96_10G130900</name>
</gene>
<dbReference type="AlphaFoldDB" id="A0A921Q2J8"/>
<protein>
    <submittedName>
        <fullName evidence="1">Uncharacterized protein</fullName>
    </submittedName>
</protein>
<reference evidence="1" key="2">
    <citation type="submission" date="2020-10" db="EMBL/GenBank/DDBJ databases">
        <authorList>
            <person name="Cooper E.A."/>
            <person name="Brenton Z.W."/>
            <person name="Flinn B.S."/>
            <person name="Jenkins J."/>
            <person name="Shu S."/>
            <person name="Flowers D."/>
            <person name="Luo F."/>
            <person name="Wang Y."/>
            <person name="Xia P."/>
            <person name="Barry K."/>
            <person name="Daum C."/>
            <person name="Lipzen A."/>
            <person name="Yoshinaga Y."/>
            <person name="Schmutz J."/>
            <person name="Saski C."/>
            <person name="Vermerris W."/>
            <person name="Kresovich S."/>
        </authorList>
    </citation>
    <scope>NUCLEOTIDE SEQUENCE</scope>
</reference>
<dbReference type="EMBL" id="CM027689">
    <property type="protein sequence ID" value="KAG0513766.1"/>
    <property type="molecule type" value="Genomic_DNA"/>
</dbReference>
<evidence type="ECO:0000313" key="1">
    <source>
        <dbReference type="EMBL" id="KAG0513766.1"/>
    </source>
</evidence>
<name>A0A921Q2J8_SORBI</name>
<proteinExistence type="predicted"/>
<comment type="caution">
    <text evidence="1">The sequence shown here is derived from an EMBL/GenBank/DDBJ whole genome shotgun (WGS) entry which is preliminary data.</text>
</comment>
<organism evidence="1 2">
    <name type="scientific">Sorghum bicolor</name>
    <name type="common">Sorghum</name>
    <name type="synonym">Sorghum vulgare</name>
    <dbReference type="NCBI Taxonomy" id="4558"/>
    <lineage>
        <taxon>Eukaryota</taxon>
        <taxon>Viridiplantae</taxon>
        <taxon>Streptophyta</taxon>
        <taxon>Embryophyta</taxon>
        <taxon>Tracheophyta</taxon>
        <taxon>Spermatophyta</taxon>
        <taxon>Magnoliopsida</taxon>
        <taxon>Liliopsida</taxon>
        <taxon>Poales</taxon>
        <taxon>Poaceae</taxon>
        <taxon>PACMAD clade</taxon>
        <taxon>Panicoideae</taxon>
        <taxon>Andropogonodae</taxon>
        <taxon>Andropogoneae</taxon>
        <taxon>Sorghinae</taxon>
        <taxon>Sorghum</taxon>
    </lineage>
</organism>
<evidence type="ECO:0000313" key="2">
    <source>
        <dbReference type="Proteomes" id="UP000807115"/>
    </source>
</evidence>
<accession>A0A921Q2J8</accession>
<dbReference type="Proteomes" id="UP000807115">
    <property type="component" value="Chromosome 10"/>
</dbReference>